<dbReference type="AlphaFoldDB" id="B7P2G2"/>
<dbReference type="InterPro" id="IPR013087">
    <property type="entry name" value="Znf_C2H2_type"/>
</dbReference>
<dbReference type="Proteomes" id="UP000001555">
    <property type="component" value="Unassembled WGS sequence"/>
</dbReference>
<gene>
    <name evidence="9" type="ORF">IscW_ISCW016356</name>
</gene>
<evidence type="ECO:0000256" key="4">
    <source>
        <dbReference type="ARBA" id="ARBA00022771"/>
    </source>
</evidence>
<keyword evidence="6" id="KW-0539">Nucleus</keyword>
<evidence type="ECO:0000256" key="7">
    <source>
        <dbReference type="PROSITE-ProRule" id="PRU00042"/>
    </source>
</evidence>
<dbReference type="PaxDb" id="6945-B7P2G2"/>
<accession>B7P2G2</accession>
<evidence type="ECO:0000256" key="6">
    <source>
        <dbReference type="ARBA" id="ARBA00023242"/>
    </source>
</evidence>
<evidence type="ECO:0000313" key="11">
    <source>
        <dbReference type="Proteomes" id="UP000001555"/>
    </source>
</evidence>
<organism>
    <name type="scientific">Ixodes scapularis</name>
    <name type="common">Black-legged tick</name>
    <name type="synonym">Deer tick</name>
    <dbReference type="NCBI Taxonomy" id="6945"/>
    <lineage>
        <taxon>Eukaryota</taxon>
        <taxon>Metazoa</taxon>
        <taxon>Ecdysozoa</taxon>
        <taxon>Arthropoda</taxon>
        <taxon>Chelicerata</taxon>
        <taxon>Arachnida</taxon>
        <taxon>Acari</taxon>
        <taxon>Parasitiformes</taxon>
        <taxon>Ixodida</taxon>
        <taxon>Ixodoidea</taxon>
        <taxon>Ixodidae</taxon>
        <taxon>Ixodinae</taxon>
        <taxon>Ixodes</taxon>
    </lineage>
</organism>
<feature type="domain" description="C2H2-type" evidence="8">
    <location>
        <begin position="22"/>
        <end position="49"/>
    </location>
</feature>
<proteinExistence type="predicted"/>
<name>B7P2G2_IXOSC</name>
<dbReference type="HOGENOM" id="CLU_1257293_0_0_1"/>
<protein>
    <submittedName>
        <fullName evidence="9 10">Zinc finger, C2H2 type, putative</fullName>
    </submittedName>
</protein>
<dbReference type="EMBL" id="ABJB010369746">
    <property type="status" value="NOT_ANNOTATED_CDS"/>
    <property type="molecule type" value="Genomic_DNA"/>
</dbReference>
<keyword evidence="5" id="KW-0862">Zinc</keyword>
<dbReference type="SUPFAM" id="SSF57667">
    <property type="entry name" value="beta-beta-alpha zinc fingers"/>
    <property type="match status" value="2"/>
</dbReference>
<dbReference type="InterPro" id="IPR036236">
    <property type="entry name" value="Znf_C2H2_sf"/>
</dbReference>
<reference evidence="10" key="2">
    <citation type="submission" date="2020-05" db="UniProtKB">
        <authorList>
            <consortium name="EnsemblMetazoa"/>
        </authorList>
    </citation>
    <scope>IDENTIFICATION</scope>
    <source>
        <strain evidence="10">wikel</strain>
    </source>
</reference>
<dbReference type="PROSITE" id="PS00028">
    <property type="entry name" value="ZINC_FINGER_C2H2_1"/>
    <property type="match status" value="5"/>
</dbReference>
<dbReference type="SMART" id="SM00355">
    <property type="entry name" value="ZnF_C2H2"/>
    <property type="match status" value="5"/>
</dbReference>
<keyword evidence="11" id="KW-1185">Reference proteome</keyword>
<dbReference type="InterPro" id="IPR050888">
    <property type="entry name" value="ZnF_C2H2-type_TF"/>
</dbReference>
<dbReference type="GO" id="GO:0008270">
    <property type="term" value="F:zinc ion binding"/>
    <property type="evidence" value="ECO:0007669"/>
    <property type="project" value="UniProtKB-KW"/>
</dbReference>
<evidence type="ECO:0000256" key="1">
    <source>
        <dbReference type="ARBA" id="ARBA00004123"/>
    </source>
</evidence>
<evidence type="ECO:0000256" key="2">
    <source>
        <dbReference type="ARBA" id="ARBA00022723"/>
    </source>
</evidence>
<dbReference type="VEuPathDB" id="VectorBase:ISCP_012135"/>
<dbReference type="GO" id="GO:0005634">
    <property type="term" value="C:nucleus"/>
    <property type="evidence" value="ECO:0007669"/>
    <property type="project" value="UniProtKB-SubCell"/>
</dbReference>
<feature type="domain" description="C2H2-type" evidence="8">
    <location>
        <begin position="190"/>
        <end position="213"/>
    </location>
</feature>
<dbReference type="EMBL" id="DS622420">
    <property type="protein sequence ID" value="EEC00784.1"/>
    <property type="molecule type" value="Genomic_DNA"/>
</dbReference>
<dbReference type="OrthoDB" id="9978265at2759"/>
<keyword evidence="3" id="KW-0677">Repeat</keyword>
<keyword evidence="2" id="KW-0479">Metal-binding</keyword>
<dbReference type="VEuPathDB" id="VectorBase:ISCW016356"/>
<dbReference type="Gene3D" id="3.30.160.60">
    <property type="entry name" value="Classic Zinc Finger"/>
    <property type="match status" value="3"/>
</dbReference>
<dbReference type="GO" id="GO:0043035">
    <property type="term" value="F:chromatin insulator sequence binding"/>
    <property type="evidence" value="ECO:0000318"/>
    <property type="project" value="GO_Central"/>
</dbReference>
<dbReference type="GO" id="GO:0006357">
    <property type="term" value="P:regulation of transcription by RNA polymerase II"/>
    <property type="evidence" value="ECO:0000318"/>
    <property type="project" value="GO_Central"/>
</dbReference>
<dbReference type="EnsemblMetazoa" id="ISCW016356-RA">
    <property type="protein sequence ID" value="ISCW016356-PA"/>
    <property type="gene ID" value="ISCW016356"/>
</dbReference>
<dbReference type="Pfam" id="PF00096">
    <property type="entry name" value="zf-C2H2"/>
    <property type="match status" value="4"/>
</dbReference>
<evidence type="ECO:0000313" key="10">
    <source>
        <dbReference type="EnsemblMetazoa" id="ISCW016356-PA"/>
    </source>
</evidence>
<dbReference type="VEuPathDB" id="VectorBase:ISCI016356"/>
<dbReference type="PANTHER" id="PTHR24406">
    <property type="entry name" value="TRANSCRIPTIONAL REPRESSOR CTCFL-RELATED"/>
    <property type="match status" value="1"/>
</dbReference>
<dbReference type="PROSITE" id="PS50157">
    <property type="entry name" value="ZINC_FINGER_C2H2_2"/>
    <property type="match status" value="5"/>
</dbReference>
<evidence type="ECO:0000256" key="3">
    <source>
        <dbReference type="ARBA" id="ARBA00022737"/>
    </source>
</evidence>
<feature type="domain" description="C2H2-type" evidence="8">
    <location>
        <begin position="51"/>
        <end position="74"/>
    </location>
</feature>
<keyword evidence="4 7" id="KW-0863">Zinc-finger</keyword>
<evidence type="ECO:0000259" key="8">
    <source>
        <dbReference type="PROSITE" id="PS50157"/>
    </source>
</evidence>
<feature type="domain" description="C2H2-type" evidence="8">
    <location>
        <begin position="140"/>
        <end position="163"/>
    </location>
</feature>
<evidence type="ECO:0000313" key="9">
    <source>
        <dbReference type="EMBL" id="EEC00784.1"/>
    </source>
</evidence>
<sequence length="220" mass="25680">MEAMSFGEAFDTAMDVRGKTVYSCRLCGRPFKNYSNLKRHIKLHDPIQESFPCRLCSRKYGRKDTLKWHLKQAHGIISIPIDTLPQEPKVEAMSSGEAFDKSMDVPGKTVYSCRLCTRPFQLLHNLKRHMKVHDPNQESFLCMLCSRKYSRKDDLKRHLKQAHGITSMPIDACDERGRMQRHLAQHAPKYQCDICFKLFSRKHYALLHRKIKHGIDFGPY</sequence>
<dbReference type="InParanoid" id="B7P2G2"/>
<reference evidence="9 11" key="1">
    <citation type="submission" date="2008-03" db="EMBL/GenBank/DDBJ databases">
        <title>Annotation of Ixodes scapularis.</title>
        <authorList>
            <consortium name="Ixodes scapularis Genome Project Consortium"/>
            <person name="Caler E."/>
            <person name="Hannick L.I."/>
            <person name="Bidwell S."/>
            <person name="Joardar V."/>
            <person name="Thiagarajan M."/>
            <person name="Amedeo P."/>
            <person name="Galinsky K.J."/>
            <person name="Schobel S."/>
            <person name="Inman J."/>
            <person name="Hostetler J."/>
            <person name="Miller J."/>
            <person name="Hammond M."/>
            <person name="Megy K."/>
            <person name="Lawson D."/>
            <person name="Kodira C."/>
            <person name="Sutton G."/>
            <person name="Meyer J."/>
            <person name="Hill C.A."/>
            <person name="Birren B."/>
            <person name="Nene V."/>
            <person name="Collins F."/>
            <person name="Alarcon-Chaidez F."/>
            <person name="Wikel S."/>
            <person name="Strausberg R."/>
        </authorList>
    </citation>
    <scope>NUCLEOTIDE SEQUENCE [LARGE SCALE GENOMIC DNA]</scope>
    <source>
        <strain evidence="11">Wikel</strain>
        <strain evidence="9">Wikel colony</strain>
    </source>
</reference>
<comment type="subcellular location">
    <subcellularLocation>
        <location evidence="1">Nucleus</location>
    </subcellularLocation>
</comment>
<evidence type="ECO:0000256" key="5">
    <source>
        <dbReference type="ARBA" id="ARBA00022833"/>
    </source>
</evidence>
<feature type="domain" description="C2H2-type" evidence="8">
    <location>
        <begin position="111"/>
        <end position="138"/>
    </location>
</feature>
<dbReference type="GO" id="GO:0005694">
    <property type="term" value="C:chromosome"/>
    <property type="evidence" value="ECO:0000318"/>
    <property type="project" value="GO_Central"/>
</dbReference>